<keyword evidence="2" id="KW-0614">Plasmid</keyword>
<sequence length="524" mass="59189">MSVVVGADMDMGEFFAPMRTDTIDALLANYREQRLLINQVGGIFGDSKLRSAVGYFLEGSCHEERPQSFNLDRIFDTEKAVSVLNANYWNKLLKMTDILDLMPQNRRSEWFEQIRKREVPEFEDQTVRDTLCDLLASRSKFFAERVDGIFRALSRNHVTNIPQGFSKRMILYYMVNSDGSTDTSRTGYINDLRAVIAKLQGRDEPNWHASYRLIQALQKRTGEWFDVDGGALRLRLYKKGTAHLEIHPNLAWQLNRILAYLHPAAIPSEFRAPPKKKHKEVRVMQRPLSYAVLGILNDIKRNNDHDEGYRYYVPYSSNLYAGARDQAIQILESIGGVRVPGINIMVFDYAIEQVVEEIIISGCVPDEKSHQFYPTPEKLARIAVALADIGPEHQCLEPQAGHGGLARLMPLDRTTCVEISGLHCEILKSKGLHVSKADFLAWEGKPGGFERIVMNPPFNLGRWQDHLDAAVKQLKPGGRLVAILPAGAKNRAVLPELDCTFHGPYENEFPGTSVDVVILVANKT</sequence>
<dbReference type="PRINTS" id="PR00507">
    <property type="entry name" value="N12N6MTFRASE"/>
</dbReference>
<dbReference type="CDD" id="cd02440">
    <property type="entry name" value="AdoMet_MTases"/>
    <property type="match status" value="1"/>
</dbReference>
<feature type="domain" description="DUF4942" evidence="1">
    <location>
        <begin position="84"/>
        <end position="260"/>
    </location>
</feature>
<protein>
    <recommendedName>
        <fullName evidence="1">DUF4942 domain-containing protein</fullName>
    </recommendedName>
</protein>
<accession>A0A1Z3ML30</accession>
<proteinExistence type="predicted"/>
<dbReference type="EMBL" id="KY623659">
    <property type="protein sequence ID" value="ASD48509.1"/>
    <property type="molecule type" value="Genomic_DNA"/>
</dbReference>
<reference evidence="2" key="1">
    <citation type="submission" date="2017-02" db="EMBL/GenBank/DDBJ databases">
        <title>Emergence of VIM metallo-beta-lactamase producing Alcaligenes faecalis in GAZA, Palestine.</title>
        <authorList>
            <person name="Al Laham N."/>
            <person name="Chavda K."/>
            <person name="Cienfuegos V."/>
            <person name="Kreiswirth B."/>
            <person name="Chen L."/>
        </authorList>
    </citation>
    <scope>NUCLEOTIDE SEQUENCE</scope>
    <source>
        <strain evidence="2">GZAF1</strain>
        <plasmid evidence="2">pGZAF1_VIM</plasmid>
    </source>
</reference>
<dbReference type="AlphaFoldDB" id="A0A1Z3ML30"/>
<dbReference type="Pfam" id="PF13708">
    <property type="entry name" value="DUF4942"/>
    <property type="match status" value="1"/>
</dbReference>
<dbReference type="InterPro" id="IPR031339">
    <property type="entry name" value="DUF4942"/>
</dbReference>
<evidence type="ECO:0000259" key="1">
    <source>
        <dbReference type="Pfam" id="PF13708"/>
    </source>
</evidence>
<dbReference type="RefSeq" id="WP_086069342.1">
    <property type="nucleotide sequence ID" value="NZ_KY623659.1"/>
</dbReference>
<dbReference type="SUPFAM" id="SSF53335">
    <property type="entry name" value="S-adenosyl-L-methionine-dependent methyltransferases"/>
    <property type="match status" value="1"/>
</dbReference>
<organism evidence="2">
    <name type="scientific">Alcaligenes faecalis</name>
    <dbReference type="NCBI Taxonomy" id="511"/>
    <lineage>
        <taxon>Bacteria</taxon>
        <taxon>Pseudomonadati</taxon>
        <taxon>Pseudomonadota</taxon>
        <taxon>Betaproteobacteria</taxon>
        <taxon>Burkholderiales</taxon>
        <taxon>Alcaligenaceae</taxon>
        <taxon>Alcaligenes</taxon>
    </lineage>
</organism>
<name>A0A1Z3ML30_ALCFA</name>
<dbReference type="Gene3D" id="3.40.50.150">
    <property type="entry name" value="Vaccinia Virus protein VP39"/>
    <property type="match status" value="1"/>
</dbReference>
<evidence type="ECO:0000313" key="2">
    <source>
        <dbReference type="EMBL" id="ASD48509.1"/>
    </source>
</evidence>
<geneLocation type="plasmid" evidence="2">
    <name>pGZAF1_VIM</name>
</geneLocation>
<dbReference type="InterPro" id="IPR029063">
    <property type="entry name" value="SAM-dependent_MTases_sf"/>
</dbReference>